<dbReference type="EMBL" id="AJAT01000017">
    <property type="protein sequence ID" value="EOL42006.1"/>
    <property type="molecule type" value="Genomic_DNA"/>
</dbReference>
<protein>
    <submittedName>
        <fullName evidence="1">Uncharacterized protein</fullName>
    </submittedName>
</protein>
<dbReference type="HOGENOM" id="CLU_212616_0_0_9"/>
<evidence type="ECO:0000313" key="1">
    <source>
        <dbReference type="EMBL" id="EOL42006.1"/>
    </source>
</evidence>
<reference evidence="1 2" key="1">
    <citation type="submission" date="2013-02" db="EMBL/GenBank/DDBJ databases">
        <title>The Genome Sequence of Enterococcus phoeniculicola BAA-412.</title>
        <authorList>
            <consortium name="The Broad Institute Genome Sequencing Platform"/>
            <consortium name="The Broad Institute Genome Sequencing Center for Infectious Disease"/>
            <person name="Earl A.M."/>
            <person name="Gilmore M.S."/>
            <person name="Lebreton F."/>
            <person name="Walker B."/>
            <person name="Young S.K."/>
            <person name="Zeng Q."/>
            <person name="Gargeya S."/>
            <person name="Fitzgerald M."/>
            <person name="Haas B."/>
            <person name="Abouelleil A."/>
            <person name="Alvarado L."/>
            <person name="Arachchi H.M."/>
            <person name="Berlin A.M."/>
            <person name="Chapman S.B."/>
            <person name="Dewar J."/>
            <person name="Goldberg J."/>
            <person name="Griggs A."/>
            <person name="Gujja S."/>
            <person name="Hansen M."/>
            <person name="Howarth C."/>
            <person name="Imamovic A."/>
            <person name="Larimer J."/>
            <person name="McCowan C."/>
            <person name="Murphy C."/>
            <person name="Neiman D."/>
            <person name="Pearson M."/>
            <person name="Priest M."/>
            <person name="Roberts A."/>
            <person name="Saif S."/>
            <person name="Shea T."/>
            <person name="Sisk P."/>
            <person name="Sykes S."/>
            <person name="Wortman J."/>
            <person name="Nusbaum C."/>
            <person name="Birren B."/>
        </authorList>
    </citation>
    <scope>NUCLEOTIDE SEQUENCE [LARGE SCALE GENOMIC DNA]</scope>
    <source>
        <strain evidence="1 2">ATCC BAA-412</strain>
    </source>
</reference>
<dbReference type="Proteomes" id="UP000013785">
    <property type="component" value="Unassembled WGS sequence"/>
</dbReference>
<dbReference type="PATRIC" id="fig|1158610.3.peg.2332"/>
<dbReference type="AlphaFoldDB" id="R3W3I2"/>
<proteinExistence type="predicted"/>
<comment type="caution">
    <text evidence="1">The sequence shown here is derived from an EMBL/GenBank/DDBJ whole genome shotgun (WGS) entry which is preliminary data.</text>
</comment>
<dbReference type="RefSeq" id="WP_010768998.1">
    <property type="nucleotide sequence ID" value="NZ_ASWE01000001.1"/>
</dbReference>
<evidence type="ECO:0000313" key="2">
    <source>
        <dbReference type="Proteomes" id="UP000013785"/>
    </source>
</evidence>
<name>R3W3I2_9ENTE</name>
<dbReference type="STRING" id="154621.RV11_GL003497"/>
<gene>
    <name evidence="1" type="ORF">UC3_02354</name>
</gene>
<organism evidence="1 2">
    <name type="scientific">Enterococcus phoeniculicola ATCC BAA-412</name>
    <dbReference type="NCBI Taxonomy" id="1158610"/>
    <lineage>
        <taxon>Bacteria</taxon>
        <taxon>Bacillati</taxon>
        <taxon>Bacillota</taxon>
        <taxon>Bacilli</taxon>
        <taxon>Lactobacillales</taxon>
        <taxon>Enterococcaceae</taxon>
        <taxon>Enterococcus</taxon>
    </lineage>
</organism>
<sequence length="55" mass="6513">MYKPHYLNMTRTSTLVYGGNKPYLVKTIIENTGRKREKLDEIPNKSGRRMLKNTR</sequence>
<accession>R3W3I2</accession>
<keyword evidence="2" id="KW-1185">Reference proteome</keyword>